<protein>
    <submittedName>
        <fullName evidence="1">(rape) hypothetical protein</fullName>
    </submittedName>
</protein>
<dbReference type="AlphaFoldDB" id="A0A817B6C8"/>
<accession>A0A817B6C8</accession>
<sequence>MLMGSVKQRDEVSLWQNTIAVKGFALALQLVMVEAVPALIEVILEICSSSESDRCYEDEDLTHKKTKKQTLSLGHVREVDKK</sequence>
<dbReference type="EMBL" id="HG994364">
    <property type="protein sequence ID" value="CAF2327131.1"/>
    <property type="molecule type" value="Genomic_DNA"/>
</dbReference>
<evidence type="ECO:0000313" key="1">
    <source>
        <dbReference type="EMBL" id="CAF2327131.1"/>
    </source>
</evidence>
<organism evidence="1">
    <name type="scientific">Brassica napus</name>
    <name type="common">Rape</name>
    <dbReference type="NCBI Taxonomy" id="3708"/>
    <lineage>
        <taxon>Eukaryota</taxon>
        <taxon>Viridiplantae</taxon>
        <taxon>Streptophyta</taxon>
        <taxon>Embryophyta</taxon>
        <taxon>Tracheophyta</taxon>
        <taxon>Spermatophyta</taxon>
        <taxon>Magnoliopsida</taxon>
        <taxon>eudicotyledons</taxon>
        <taxon>Gunneridae</taxon>
        <taxon>Pentapetalae</taxon>
        <taxon>rosids</taxon>
        <taxon>malvids</taxon>
        <taxon>Brassicales</taxon>
        <taxon>Brassicaceae</taxon>
        <taxon>Brassiceae</taxon>
        <taxon>Brassica</taxon>
    </lineage>
</organism>
<name>A0A817B6C8_BRANA</name>
<dbReference type="Proteomes" id="UP001295469">
    <property type="component" value="Chromosome A10"/>
</dbReference>
<feature type="non-terminal residue" evidence="1">
    <location>
        <position position="82"/>
    </location>
</feature>
<gene>
    <name evidence="1" type="ORF">DARMORV10_A10P12170.1</name>
</gene>
<proteinExistence type="predicted"/>
<reference evidence="1" key="1">
    <citation type="submission" date="2021-01" db="EMBL/GenBank/DDBJ databases">
        <authorList>
            <consortium name="Genoscope - CEA"/>
            <person name="William W."/>
        </authorList>
    </citation>
    <scope>NUCLEOTIDE SEQUENCE</scope>
</reference>